<dbReference type="InParanoid" id="A0A5J5EMZ9"/>
<keyword evidence="3" id="KW-1185">Reference proteome</keyword>
<comment type="caution">
    <text evidence="2">The sequence shown here is derived from an EMBL/GenBank/DDBJ whole genome shotgun (WGS) entry which is preliminary data.</text>
</comment>
<gene>
    <name evidence="2" type="ORF">FN846DRAFT_892737</name>
</gene>
<protein>
    <submittedName>
        <fullName evidence="2">Uncharacterized protein</fullName>
    </submittedName>
</protein>
<feature type="compositionally biased region" description="Pro residues" evidence="1">
    <location>
        <begin position="177"/>
        <end position="188"/>
    </location>
</feature>
<organism evidence="2 3">
    <name type="scientific">Sphaerosporella brunnea</name>
    <dbReference type="NCBI Taxonomy" id="1250544"/>
    <lineage>
        <taxon>Eukaryota</taxon>
        <taxon>Fungi</taxon>
        <taxon>Dikarya</taxon>
        <taxon>Ascomycota</taxon>
        <taxon>Pezizomycotina</taxon>
        <taxon>Pezizomycetes</taxon>
        <taxon>Pezizales</taxon>
        <taxon>Pyronemataceae</taxon>
        <taxon>Sphaerosporella</taxon>
    </lineage>
</organism>
<evidence type="ECO:0000313" key="2">
    <source>
        <dbReference type="EMBL" id="KAA8898657.1"/>
    </source>
</evidence>
<name>A0A5J5EMZ9_9PEZI</name>
<feature type="compositionally biased region" description="Pro residues" evidence="1">
    <location>
        <begin position="155"/>
        <end position="166"/>
    </location>
</feature>
<reference evidence="2 3" key="1">
    <citation type="submission" date="2019-09" db="EMBL/GenBank/DDBJ databases">
        <title>Draft genome of the ectomycorrhizal ascomycete Sphaerosporella brunnea.</title>
        <authorList>
            <consortium name="DOE Joint Genome Institute"/>
            <person name="Benucci G.M."/>
            <person name="Marozzi G."/>
            <person name="Antonielli L."/>
            <person name="Sanchez S."/>
            <person name="Marco P."/>
            <person name="Wang X."/>
            <person name="Falini L.B."/>
            <person name="Barry K."/>
            <person name="Haridas S."/>
            <person name="Lipzen A."/>
            <person name="Labutti K."/>
            <person name="Grigoriev I.V."/>
            <person name="Murat C."/>
            <person name="Martin F."/>
            <person name="Albertini E."/>
            <person name="Donnini D."/>
            <person name="Bonito G."/>
        </authorList>
    </citation>
    <scope>NUCLEOTIDE SEQUENCE [LARGE SCALE GENOMIC DNA]</scope>
    <source>
        <strain evidence="2 3">Sb_GMNB300</strain>
    </source>
</reference>
<feature type="compositionally biased region" description="Pro residues" evidence="1">
    <location>
        <begin position="199"/>
        <end position="210"/>
    </location>
</feature>
<dbReference type="AlphaFoldDB" id="A0A5J5EMZ9"/>
<evidence type="ECO:0000313" key="3">
    <source>
        <dbReference type="Proteomes" id="UP000326924"/>
    </source>
</evidence>
<evidence type="ECO:0000256" key="1">
    <source>
        <dbReference type="SAM" id="MobiDB-lite"/>
    </source>
</evidence>
<feature type="compositionally biased region" description="Basic and acidic residues" evidence="1">
    <location>
        <begin position="81"/>
        <end position="95"/>
    </location>
</feature>
<feature type="compositionally biased region" description="Low complexity" evidence="1">
    <location>
        <begin position="189"/>
        <end position="198"/>
    </location>
</feature>
<feature type="region of interest" description="Disordered" evidence="1">
    <location>
        <begin position="154"/>
        <end position="219"/>
    </location>
</feature>
<sequence>MPGRDGICKYRWCQQAFPEASMRRHMLSLTVDRFTTTTSATQPGPTFRSDMRMAKPSISVITNWTTQSGASTHQACVRKNGWESDENHAEKERNKRGIIPGNIEDVPPGNVEDALPPMQPPVTPQRPAIVRGNVWHGLPPPGLVVPPEVRALQPPVTPQRPPPGLVVPPEVRALQPPVTPERPPPGLVVPPEVRALQPPVTPQRPPPLIPQPQFAWRMQ</sequence>
<dbReference type="EMBL" id="VXIS01000180">
    <property type="protein sequence ID" value="KAA8898657.1"/>
    <property type="molecule type" value="Genomic_DNA"/>
</dbReference>
<accession>A0A5J5EMZ9</accession>
<feature type="region of interest" description="Disordered" evidence="1">
    <location>
        <begin position="81"/>
        <end position="126"/>
    </location>
</feature>
<proteinExistence type="predicted"/>
<dbReference type="Proteomes" id="UP000326924">
    <property type="component" value="Unassembled WGS sequence"/>
</dbReference>